<evidence type="ECO:0000256" key="7">
    <source>
        <dbReference type="ARBA" id="ARBA00022553"/>
    </source>
</evidence>
<evidence type="ECO:0000256" key="8">
    <source>
        <dbReference type="ARBA" id="ARBA00022679"/>
    </source>
</evidence>
<evidence type="ECO:0000313" key="21">
    <source>
        <dbReference type="Proteomes" id="UP001345219"/>
    </source>
</evidence>
<feature type="domain" description="Protein kinase" evidence="19">
    <location>
        <begin position="10"/>
        <end position="278"/>
    </location>
</feature>
<gene>
    <name evidence="20" type="ORF">SAY87_018188</name>
</gene>
<dbReference type="PROSITE" id="PS00108">
    <property type="entry name" value="PROTEIN_KINASE_ST"/>
    <property type="match status" value="1"/>
</dbReference>
<keyword evidence="21" id="KW-1185">Reference proteome</keyword>
<evidence type="ECO:0000313" key="20">
    <source>
        <dbReference type="EMBL" id="KAK4778001.1"/>
    </source>
</evidence>
<evidence type="ECO:0000256" key="1">
    <source>
        <dbReference type="ARBA" id="ARBA00004123"/>
    </source>
</evidence>
<feature type="compositionally biased region" description="Polar residues" evidence="18">
    <location>
        <begin position="303"/>
        <end position="319"/>
    </location>
</feature>
<dbReference type="GO" id="GO:0009640">
    <property type="term" value="P:photomorphogenesis"/>
    <property type="evidence" value="ECO:0007669"/>
    <property type="project" value="UniProtKB-ARBA"/>
</dbReference>
<evidence type="ECO:0000256" key="9">
    <source>
        <dbReference type="ARBA" id="ARBA00022741"/>
    </source>
</evidence>
<dbReference type="PROSITE" id="PS50011">
    <property type="entry name" value="PROTEIN_KINASE_DOM"/>
    <property type="match status" value="1"/>
</dbReference>
<dbReference type="GO" id="GO:0004674">
    <property type="term" value="F:protein serine/threonine kinase activity"/>
    <property type="evidence" value="ECO:0007669"/>
    <property type="project" value="UniProtKB-KW"/>
</dbReference>
<evidence type="ECO:0000256" key="6">
    <source>
        <dbReference type="ARBA" id="ARBA00022527"/>
    </source>
</evidence>
<dbReference type="EC" id="2.7.11.1" evidence="4"/>
<evidence type="ECO:0000256" key="15">
    <source>
        <dbReference type="ARBA" id="ARBA00060321"/>
    </source>
</evidence>
<evidence type="ECO:0000256" key="11">
    <source>
        <dbReference type="ARBA" id="ARBA00022840"/>
    </source>
</evidence>
<dbReference type="GO" id="GO:0009785">
    <property type="term" value="P:blue light signaling pathway"/>
    <property type="evidence" value="ECO:0007669"/>
    <property type="project" value="UniProtKB-ARBA"/>
</dbReference>
<comment type="subcellular location">
    <subcellularLocation>
        <location evidence="2">Cytoplasm</location>
    </subcellularLocation>
    <subcellularLocation>
        <location evidence="1">Nucleus</location>
    </subcellularLocation>
</comment>
<dbReference type="Gene3D" id="1.10.510.10">
    <property type="entry name" value="Transferase(Phosphotransferase) domain 1"/>
    <property type="match status" value="1"/>
</dbReference>
<keyword evidence="7" id="KW-0597">Phosphoprotein</keyword>
<keyword evidence="11 16" id="KW-0067">ATP-binding</keyword>
<evidence type="ECO:0000256" key="13">
    <source>
        <dbReference type="ARBA" id="ARBA00047899"/>
    </source>
</evidence>
<dbReference type="Pfam" id="PF00069">
    <property type="entry name" value="Pkinase"/>
    <property type="match status" value="1"/>
</dbReference>
<dbReference type="GO" id="GO:0005737">
    <property type="term" value="C:cytoplasm"/>
    <property type="evidence" value="ECO:0007669"/>
    <property type="project" value="UniProtKB-SubCell"/>
</dbReference>
<dbReference type="InterPro" id="IPR050235">
    <property type="entry name" value="CK1_Ser-Thr_kinase"/>
</dbReference>
<feature type="compositionally biased region" description="Polar residues" evidence="18">
    <location>
        <begin position="380"/>
        <end position="398"/>
    </location>
</feature>
<evidence type="ECO:0000256" key="16">
    <source>
        <dbReference type="PROSITE-ProRule" id="PRU10141"/>
    </source>
</evidence>
<evidence type="ECO:0000256" key="17">
    <source>
        <dbReference type="RuleBase" id="RU000304"/>
    </source>
</evidence>
<evidence type="ECO:0000256" key="5">
    <source>
        <dbReference type="ARBA" id="ARBA00022490"/>
    </source>
</evidence>
<keyword evidence="8" id="KW-0808">Transferase</keyword>
<keyword evidence="5" id="KW-0963">Cytoplasm</keyword>
<organism evidence="20 21">
    <name type="scientific">Trapa incisa</name>
    <dbReference type="NCBI Taxonomy" id="236973"/>
    <lineage>
        <taxon>Eukaryota</taxon>
        <taxon>Viridiplantae</taxon>
        <taxon>Streptophyta</taxon>
        <taxon>Embryophyta</taxon>
        <taxon>Tracheophyta</taxon>
        <taxon>Spermatophyta</taxon>
        <taxon>Magnoliopsida</taxon>
        <taxon>eudicotyledons</taxon>
        <taxon>Gunneridae</taxon>
        <taxon>Pentapetalae</taxon>
        <taxon>rosids</taxon>
        <taxon>malvids</taxon>
        <taxon>Myrtales</taxon>
        <taxon>Lythraceae</taxon>
        <taxon>Trapa</taxon>
    </lineage>
</organism>
<dbReference type="InterPro" id="IPR000719">
    <property type="entry name" value="Prot_kinase_dom"/>
</dbReference>
<keyword evidence="9 16" id="KW-0547">Nucleotide-binding</keyword>
<sequence>MERVVGDGKYKLGRKIGGGSFGEIFLATHVDTFEIVAVKLENGKTKHPQLLYEAKLYNILQGGGGIPSIKWSGVDGADNILVLELLGPSLEDLFVYCGRKFSLKTVLILADQMLTRIEYVHAKGFLHRDIKPDNFLMGLGRKANQVYIIDFGLAKRYRDSSTNRHIPYRENKNLTGTARYASCNTHLGIEQSRRDDLESLGYVLLYFLRGSLPWQGLKGATKKQKYDKISEKKTSTPIEVLCKSHPVEFASYFHYCRSLTFDQRPDYGFLKRLFRELFAREGYKFDYIFDWTILKYQKAQKSRIQPQVSPAPGGSSSRPVPTEIDNRQGTVDASYPTESVDRVRSSNTAGAGFSMKLKAVADKNPSSRYPLDKNVAGSVNMPSTSFALGGTSSRSSMKPQPPTEGGNSGHGNGGGNGPPSGWISPFQRISSAK</sequence>
<evidence type="ECO:0000256" key="4">
    <source>
        <dbReference type="ARBA" id="ARBA00012513"/>
    </source>
</evidence>
<dbReference type="InterPro" id="IPR011009">
    <property type="entry name" value="Kinase-like_dom_sf"/>
</dbReference>
<dbReference type="PROSITE" id="PS00107">
    <property type="entry name" value="PROTEIN_KINASE_ATP"/>
    <property type="match status" value="1"/>
</dbReference>
<name>A0AAN7L300_9MYRT</name>
<proteinExistence type="inferred from homology"/>
<dbReference type="InterPro" id="IPR017441">
    <property type="entry name" value="Protein_kinase_ATP_BS"/>
</dbReference>
<dbReference type="SMART" id="SM00220">
    <property type="entry name" value="S_TKc"/>
    <property type="match status" value="1"/>
</dbReference>
<evidence type="ECO:0000256" key="18">
    <source>
        <dbReference type="SAM" id="MobiDB-lite"/>
    </source>
</evidence>
<dbReference type="FunFam" id="1.10.510.10:FF:000325">
    <property type="entry name" value="Casein kinase I isoform delta-like"/>
    <property type="match status" value="1"/>
</dbReference>
<comment type="caution">
    <text evidence="20">The sequence shown here is derived from an EMBL/GenBank/DDBJ whole genome shotgun (WGS) entry which is preliminary data.</text>
</comment>
<comment type="function">
    <text evidence="15">Protein kinase involved in blue light responses (e.g. hypocotyl elongation and flowering) by phosphorylating CRY2 to reduce its stability.</text>
</comment>
<comment type="catalytic activity">
    <reaction evidence="14">
        <text>L-seryl-[protein] + ATP = O-phospho-L-seryl-[protein] + ADP + H(+)</text>
        <dbReference type="Rhea" id="RHEA:17989"/>
        <dbReference type="Rhea" id="RHEA-COMP:9863"/>
        <dbReference type="Rhea" id="RHEA-COMP:11604"/>
        <dbReference type="ChEBI" id="CHEBI:15378"/>
        <dbReference type="ChEBI" id="CHEBI:29999"/>
        <dbReference type="ChEBI" id="CHEBI:30616"/>
        <dbReference type="ChEBI" id="CHEBI:83421"/>
        <dbReference type="ChEBI" id="CHEBI:456216"/>
        <dbReference type="EC" id="2.7.11.1"/>
    </reaction>
</comment>
<feature type="region of interest" description="Disordered" evidence="18">
    <location>
        <begin position="363"/>
        <end position="433"/>
    </location>
</feature>
<comment type="similarity">
    <text evidence="3">Belongs to the protein kinase superfamily. CK1 Ser/Thr protein kinase family. Casein kinase I subfamily.</text>
</comment>
<dbReference type="GO" id="GO:0005524">
    <property type="term" value="F:ATP binding"/>
    <property type="evidence" value="ECO:0007669"/>
    <property type="project" value="UniProtKB-UniRule"/>
</dbReference>
<keyword evidence="12" id="KW-0539">Nucleus</keyword>
<feature type="binding site" evidence="16">
    <location>
        <position position="39"/>
    </location>
    <ligand>
        <name>ATP</name>
        <dbReference type="ChEBI" id="CHEBI:30616"/>
    </ligand>
</feature>
<dbReference type="Proteomes" id="UP001345219">
    <property type="component" value="Chromosome 14"/>
</dbReference>
<comment type="catalytic activity">
    <reaction evidence="13">
        <text>L-threonyl-[protein] + ATP = O-phospho-L-threonyl-[protein] + ADP + H(+)</text>
        <dbReference type="Rhea" id="RHEA:46608"/>
        <dbReference type="Rhea" id="RHEA-COMP:11060"/>
        <dbReference type="Rhea" id="RHEA-COMP:11605"/>
        <dbReference type="ChEBI" id="CHEBI:15378"/>
        <dbReference type="ChEBI" id="CHEBI:30013"/>
        <dbReference type="ChEBI" id="CHEBI:30616"/>
        <dbReference type="ChEBI" id="CHEBI:61977"/>
        <dbReference type="ChEBI" id="CHEBI:456216"/>
        <dbReference type="EC" id="2.7.11.1"/>
    </reaction>
</comment>
<feature type="compositionally biased region" description="Gly residues" evidence="18">
    <location>
        <begin position="406"/>
        <end position="418"/>
    </location>
</feature>
<keyword evidence="6 17" id="KW-0723">Serine/threonine-protein kinase</keyword>
<evidence type="ECO:0000256" key="12">
    <source>
        <dbReference type="ARBA" id="ARBA00023242"/>
    </source>
</evidence>
<dbReference type="PANTHER" id="PTHR11909">
    <property type="entry name" value="CASEIN KINASE-RELATED"/>
    <property type="match status" value="1"/>
</dbReference>
<evidence type="ECO:0000256" key="2">
    <source>
        <dbReference type="ARBA" id="ARBA00004496"/>
    </source>
</evidence>
<dbReference type="GO" id="GO:0005634">
    <property type="term" value="C:nucleus"/>
    <property type="evidence" value="ECO:0007669"/>
    <property type="project" value="UniProtKB-SubCell"/>
</dbReference>
<keyword evidence="10" id="KW-0418">Kinase</keyword>
<accession>A0AAN7L300</accession>
<reference evidence="20 21" key="1">
    <citation type="journal article" date="2023" name="Hortic Res">
        <title>Pangenome of water caltrop reveals structural variations and asymmetric subgenome divergence after allopolyploidization.</title>
        <authorList>
            <person name="Zhang X."/>
            <person name="Chen Y."/>
            <person name="Wang L."/>
            <person name="Yuan Y."/>
            <person name="Fang M."/>
            <person name="Shi L."/>
            <person name="Lu R."/>
            <person name="Comes H.P."/>
            <person name="Ma Y."/>
            <person name="Chen Y."/>
            <person name="Huang G."/>
            <person name="Zhou Y."/>
            <person name="Zheng Z."/>
            <person name="Qiu Y."/>
        </authorList>
    </citation>
    <scope>NUCLEOTIDE SEQUENCE [LARGE SCALE GENOMIC DNA]</scope>
    <source>
        <tissue evidence="20">Roots</tissue>
    </source>
</reference>
<dbReference type="InterPro" id="IPR008271">
    <property type="entry name" value="Ser/Thr_kinase_AS"/>
</dbReference>
<evidence type="ECO:0000256" key="3">
    <source>
        <dbReference type="ARBA" id="ARBA00005926"/>
    </source>
</evidence>
<evidence type="ECO:0000259" key="19">
    <source>
        <dbReference type="PROSITE" id="PS50011"/>
    </source>
</evidence>
<protein>
    <recommendedName>
        <fullName evidence="4">non-specific serine/threonine protein kinase</fullName>
        <ecNumber evidence="4">2.7.11.1</ecNumber>
    </recommendedName>
</protein>
<dbReference type="AlphaFoldDB" id="A0AAN7L300"/>
<evidence type="ECO:0000256" key="10">
    <source>
        <dbReference type="ARBA" id="ARBA00022777"/>
    </source>
</evidence>
<dbReference type="SUPFAM" id="SSF56112">
    <property type="entry name" value="Protein kinase-like (PK-like)"/>
    <property type="match status" value="1"/>
</dbReference>
<feature type="region of interest" description="Disordered" evidence="18">
    <location>
        <begin position="303"/>
        <end position="346"/>
    </location>
</feature>
<evidence type="ECO:0000256" key="14">
    <source>
        <dbReference type="ARBA" id="ARBA00048679"/>
    </source>
</evidence>
<dbReference type="EMBL" id="JAXIOK010000002">
    <property type="protein sequence ID" value="KAK4778001.1"/>
    <property type="molecule type" value="Genomic_DNA"/>
</dbReference>